<evidence type="ECO:0000259" key="2">
    <source>
        <dbReference type="PROSITE" id="PS50234"/>
    </source>
</evidence>
<organism evidence="3 4">
    <name type="scientific">Aliivibrio wodanis</name>
    <dbReference type="NCBI Taxonomy" id="80852"/>
    <lineage>
        <taxon>Bacteria</taxon>
        <taxon>Pseudomonadati</taxon>
        <taxon>Pseudomonadota</taxon>
        <taxon>Gammaproteobacteria</taxon>
        <taxon>Vibrionales</taxon>
        <taxon>Vibrionaceae</taxon>
        <taxon>Aliivibrio</taxon>
    </lineage>
</organism>
<dbReference type="InterPro" id="IPR002035">
    <property type="entry name" value="VWF_A"/>
</dbReference>
<dbReference type="STRING" id="80852.AWOD_II_0489"/>
<proteinExistence type="predicted"/>
<feature type="transmembrane region" description="Helical" evidence="1">
    <location>
        <begin position="298"/>
        <end position="316"/>
    </location>
</feature>
<protein>
    <submittedName>
        <fullName evidence="3">Putative membrane protein</fullName>
    </submittedName>
</protein>
<dbReference type="PANTHER" id="PTHR22550:SF18">
    <property type="entry name" value="VWFA DOMAIN-CONTAINING PROTEIN"/>
    <property type="match status" value="1"/>
</dbReference>
<dbReference type="HOGENOM" id="CLU_024570_0_1_6"/>
<evidence type="ECO:0000313" key="3">
    <source>
        <dbReference type="EMBL" id="CED57133.1"/>
    </source>
</evidence>
<dbReference type="EMBL" id="LN554847">
    <property type="protein sequence ID" value="CED57133.1"/>
    <property type="molecule type" value="Genomic_DNA"/>
</dbReference>
<name>A0A090K0A3_9GAMM</name>
<dbReference type="PATRIC" id="fig|80852.17.peg.3256"/>
<dbReference type="KEGG" id="awd:AWOD_II_0489"/>
<gene>
    <name evidence="3" type="ORF">AWOD_II_0489</name>
</gene>
<keyword evidence="1" id="KW-0472">Membrane</keyword>
<keyword evidence="1" id="KW-1133">Transmembrane helix</keyword>
<dbReference type="InterPro" id="IPR050768">
    <property type="entry name" value="UPF0353/GerABKA_families"/>
</dbReference>
<feature type="transmembrane region" description="Helical" evidence="1">
    <location>
        <begin position="6"/>
        <end position="23"/>
    </location>
</feature>
<keyword evidence="4" id="KW-1185">Reference proteome</keyword>
<accession>A0A090K0A3</accession>
<dbReference type="AlphaFoldDB" id="A0A090K0A3"/>
<evidence type="ECO:0000256" key="1">
    <source>
        <dbReference type="SAM" id="Phobius"/>
    </source>
</evidence>
<dbReference type="Gene3D" id="3.40.50.410">
    <property type="entry name" value="von Willebrand factor, type A domain"/>
    <property type="match status" value="1"/>
</dbReference>
<feature type="transmembrane region" description="Helical" evidence="1">
    <location>
        <begin position="52"/>
        <end position="71"/>
    </location>
</feature>
<sequence>MLEFVWWWAWFLLPTPFLFYFFVPEKDVGTAIHLPRLPEQGEYKQPNKRINIGLLSVAWLLLIAALARPVWYGDPVDIQPEHRDMMLVVDLSGSMAEEDMKTENGDFVDRLTAVKKVVSDFIDERKGDRLGLVLFGDHAYLQTPLTFDRKTVEEQLDRTVLGLVGQMTAMGESLGLATKTFIESNAPQRTIILLSDGGNTAGVLEPLEAAQLAKDNNAKIYTVGIGAGEMQVRGFFGNQTVNTARDLDEKTLTEIATMTGGQYFRARNADELAQIYQTIDKLEPITQATQTWRPHEEWFRYPLMGYLFFFFIIVGVRKRHG</sequence>
<reference evidence="4" key="1">
    <citation type="submission" date="2014-09" db="EMBL/GenBank/DDBJ databases">
        <authorList>
            <person name="Hjerde E."/>
        </authorList>
    </citation>
    <scope>NUCLEOTIDE SEQUENCE [LARGE SCALE GENOMIC DNA]</scope>
    <source>
        <strain evidence="4">06/09/139</strain>
    </source>
</reference>
<feature type="domain" description="VWFA" evidence="2">
    <location>
        <begin position="84"/>
        <end position="279"/>
    </location>
</feature>
<dbReference type="SUPFAM" id="SSF53300">
    <property type="entry name" value="vWA-like"/>
    <property type="match status" value="1"/>
</dbReference>
<dbReference type="OrthoDB" id="6206554at2"/>
<dbReference type="Proteomes" id="UP000032427">
    <property type="component" value="Chromosome 2"/>
</dbReference>
<evidence type="ECO:0000313" key="4">
    <source>
        <dbReference type="Proteomes" id="UP000032427"/>
    </source>
</evidence>
<dbReference type="GeneID" id="28542739"/>
<dbReference type="InterPro" id="IPR033881">
    <property type="entry name" value="vWA_BatA_type"/>
</dbReference>
<dbReference type="CDD" id="cd01467">
    <property type="entry name" value="vWA_BatA_type"/>
    <property type="match status" value="1"/>
</dbReference>
<keyword evidence="1" id="KW-0812">Transmembrane</keyword>
<dbReference type="PANTHER" id="PTHR22550">
    <property type="entry name" value="SPORE GERMINATION PROTEIN"/>
    <property type="match status" value="1"/>
</dbReference>
<dbReference type="PROSITE" id="PS50234">
    <property type="entry name" value="VWFA"/>
    <property type="match status" value="1"/>
</dbReference>
<dbReference type="Pfam" id="PF00092">
    <property type="entry name" value="VWA"/>
    <property type="match status" value="1"/>
</dbReference>
<dbReference type="SMART" id="SM00327">
    <property type="entry name" value="VWA"/>
    <property type="match status" value="1"/>
</dbReference>
<dbReference type="InterPro" id="IPR036465">
    <property type="entry name" value="vWFA_dom_sf"/>
</dbReference>